<dbReference type="PANTHER" id="PTHR13271">
    <property type="entry name" value="UNCHARACTERIZED PUTATIVE METHYLTRANSFERASE"/>
    <property type="match status" value="1"/>
</dbReference>
<dbReference type="Pfam" id="PF09273">
    <property type="entry name" value="Rubis-subs-bind"/>
    <property type="match status" value="1"/>
</dbReference>
<dbReference type="AlphaFoldDB" id="A0AB34J9T6"/>
<keyword evidence="3" id="KW-0949">S-adenosyl-L-methionine</keyword>
<keyword evidence="7" id="KW-1185">Reference proteome</keyword>
<organism evidence="6 7">
    <name type="scientific">Prymnesium parvum</name>
    <name type="common">Toxic golden alga</name>
    <dbReference type="NCBI Taxonomy" id="97485"/>
    <lineage>
        <taxon>Eukaryota</taxon>
        <taxon>Haptista</taxon>
        <taxon>Haptophyta</taxon>
        <taxon>Prymnesiophyceae</taxon>
        <taxon>Prymnesiales</taxon>
        <taxon>Prymnesiaceae</taxon>
        <taxon>Prymnesium</taxon>
    </lineage>
</organism>
<dbReference type="InterPro" id="IPR050600">
    <property type="entry name" value="SETD3_SETD6_MTase"/>
</dbReference>
<gene>
    <name evidence="6" type="ORF">AB1Y20_004208</name>
</gene>
<feature type="domain" description="Rubisco LSMT substrate-binding" evidence="5">
    <location>
        <begin position="356"/>
        <end position="492"/>
    </location>
</feature>
<keyword evidence="1" id="KW-0489">Methyltransferase</keyword>
<dbReference type="Gene3D" id="3.90.1420.10">
    <property type="entry name" value="Rubisco LSMT, substrate-binding domain"/>
    <property type="match status" value="1"/>
</dbReference>
<evidence type="ECO:0000256" key="1">
    <source>
        <dbReference type="ARBA" id="ARBA00022603"/>
    </source>
</evidence>
<dbReference type="Gene3D" id="3.90.1410.10">
    <property type="entry name" value="set domain protein methyltransferase, domain 1"/>
    <property type="match status" value="1"/>
</dbReference>
<keyword evidence="2" id="KW-0808">Transferase</keyword>
<evidence type="ECO:0000256" key="4">
    <source>
        <dbReference type="SAM" id="SignalP"/>
    </source>
</evidence>
<evidence type="ECO:0000259" key="5">
    <source>
        <dbReference type="Pfam" id="PF09273"/>
    </source>
</evidence>
<feature type="chain" id="PRO_5044214896" description="Rubisco LSMT substrate-binding domain-containing protein" evidence="4">
    <location>
        <begin position="22"/>
        <end position="512"/>
    </location>
</feature>
<name>A0AB34J9T6_PRYPA</name>
<feature type="signal peptide" evidence="4">
    <location>
        <begin position="1"/>
        <end position="21"/>
    </location>
</feature>
<evidence type="ECO:0000256" key="3">
    <source>
        <dbReference type="ARBA" id="ARBA00022691"/>
    </source>
</evidence>
<dbReference type="GO" id="GO:0032259">
    <property type="term" value="P:methylation"/>
    <property type="evidence" value="ECO:0007669"/>
    <property type="project" value="UniProtKB-KW"/>
</dbReference>
<dbReference type="InterPro" id="IPR015353">
    <property type="entry name" value="Rubisco_LSMT_subst-bd"/>
</dbReference>
<dbReference type="SUPFAM" id="SSF81822">
    <property type="entry name" value="RuBisCo LSMT C-terminal, substrate-binding domain"/>
    <property type="match status" value="1"/>
</dbReference>
<evidence type="ECO:0000313" key="6">
    <source>
        <dbReference type="EMBL" id="KAL1515147.1"/>
    </source>
</evidence>
<dbReference type="EMBL" id="JBGBPQ010000012">
    <property type="protein sequence ID" value="KAL1515147.1"/>
    <property type="molecule type" value="Genomic_DNA"/>
</dbReference>
<dbReference type="InterPro" id="IPR036464">
    <property type="entry name" value="Rubisco_LSMT_subst-bd_sf"/>
</dbReference>
<protein>
    <recommendedName>
        <fullName evidence="5">Rubisco LSMT substrate-binding domain-containing protein</fullName>
    </recommendedName>
</protein>
<dbReference type="InterPro" id="IPR046341">
    <property type="entry name" value="SET_dom_sf"/>
</dbReference>
<evidence type="ECO:0000256" key="2">
    <source>
        <dbReference type="ARBA" id="ARBA00022679"/>
    </source>
</evidence>
<evidence type="ECO:0000313" key="7">
    <source>
        <dbReference type="Proteomes" id="UP001515480"/>
    </source>
</evidence>
<sequence>MRHPPSLLCLAALLLPHPAAGLSLHARRPARTRTTCPTAAATSAPLHAFDQWLSSNGVSHPHVEAKPLPGFGMSLVAAADGVRAGATLLSVPASLHLSPRSVRESAVGRAVGGVISDESALLALGLLHEAARGAESKYGPYLAMLPSIEEMQVPLLWAEEERAQLLAGSHLLTIVESTLLELRTQWDALERTAFREAAHLFPRETFRFERYLWAHAVVLTRALPFGDSLSLIPLLDFANHAAGANNTCSIAMRTADGGVEPLVEAAQLQRGGGEAAAVVTAGAALAPGEQEGRPASAAAHELAPTRHSSSQVFIDYGEAGWRSSWEMLYTYGFVPGDGDAWLAAGGRPIFFEGFSRDDPLAAQKAAVLVALGADEAAAEGTWVELKALGRGGEMAPFLRLVELADDGATPHAAALAAWEAEPRALWAALQLPLGAAAEARVAARVRAECEAALRALPAAEELKDAAAPPAGGGESGERVRRRLAARVLLGERCALEGCLAHWERAARAAAAA</sequence>
<dbReference type="PANTHER" id="PTHR13271:SF151">
    <property type="entry name" value="SET DOMAIN-CONTAINING PROTEIN 4"/>
    <property type="match status" value="1"/>
</dbReference>
<accession>A0AB34J9T6</accession>
<dbReference type="SUPFAM" id="SSF82199">
    <property type="entry name" value="SET domain"/>
    <property type="match status" value="1"/>
</dbReference>
<reference evidence="6 7" key="1">
    <citation type="journal article" date="2024" name="Science">
        <title>Giant polyketide synthase enzymes in the biosynthesis of giant marine polyether toxins.</title>
        <authorList>
            <person name="Fallon T.R."/>
            <person name="Shende V.V."/>
            <person name="Wierzbicki I.H."/>
            <person name="Pendleton A.L."/>
            <person name="Watervoot N.F."/>
            <person name="Auber R.P."/>
            <person name="Gonzalez D.J."/>
            <person name="Wisecaver J.H."/>
            <person name="Moore B.S."/>
        </authorList>
    </citation>
    <scope>NUCLEOTIDE SEQUENCE [LARGE SCALE GENOMIC DNA]</scope>
    <source>
        <strain evidence="6 7">12B1</strain>
    </source>
</reference>
<proteinExistence type="predicted"/>
<dbReference type="GO" id="GO:0016279">
    <property type="term" value="F:protein-lysine N-methyltransferase activity"/>
    <property type="evidence" value="ECO:0007669"/>
    <property type="project" value="TreeGrafter"/>
</dbReference>
<keyword evidence="4" id="KW-0732">Signal</keyword>
<dbReference type="Proteomes" id="UP001515480">
    <property type="component" value="Unassembled WGS sequence"/>
</dbReference>
<comment type="caution">
    <text evidence="6">The sequence shown here is derived from an EMBL/GenBank/DDBJ whole genome shotgun (WGS) entry which is preliminary data.</text>
</comment>